<dbReference type="InterPro" id="IPR036388">
    <property type="entry name" value="WH-like_DNA-bd_sf"/>
</dbReference>
<dbReference type="CDD" id="cd00090">
    <property type="entry name" value="HTH_ARSR"/>
    <property type="match status" value="1"/>
</dbReference>
<name>A0ABX6IJK8_9ACTN</name>
<dbReference type="PANTHER" id="PTHR30363:SF28">
    <property type="entry name" value="TRANSCRIPTIONAL REGULATORY PROTEIN-RELATED"/>
    <property type="match status" value="1"/>
</dbReference>
<dbReference type="EMBL" id="CP045809">
    <property type="protein sequence ID" value="QHN35413.1"/>
    <property type="molecule type" value="Genomic_DNA"/>
</dbReference>
<feature type="region of interest" description="Disordered" evidence="1">
    <location>
        <begin position="259"/>
        <end position="307"/>
    </location>
</feature>
<dbReference type="Pfam" id="PF12840">
    <property type="entry name" value="HTH_20"/>
    <property type="match status" value="1"/>
</dbReference>
<dbReference type="InterPro" id="IPR036390">
    <property type="entry name" value="WH_DNA-bd_sf"/>
</dbReference>
<dbReference type="Proteomes" id="UP001059836">
    <property type="component" value="Chromosome"/>
</dbReference>
<evidence type="ECO:0000313" key="3">
    <source>
        <dbReference type="Proteomes" id="UP001059836"/>
    </source>
</evidence>
<dbReference type="SUPFAM" id="SSF46785">
    <property type="entry name" value="Winged helix' DNA-binding domain"/>
    <property type="match status" value="1"/>
</dbReference>
<dbReference type="PANTHER" id="PTHR30363">
    <property type="entry name" value="HTH-TYPE TRANSCRIPTIONAL REGULATOR SRLR-RELATED"/>
    <property type="match status" value="1"/>
</dbReference>
<keyword evidence="3" id="KW-1185">Reference proteome</keyword>
<sequence>MLADGNQLRHTCVVKTVGERTELPVNDARRRRTTRSGHSEEVSADLAAHTAHDGQTRAAVVSLLVEDGPLTAGEIAERLGISAAGVRRHLDALSAAGDVETSSAGYGRRGRGRPAKWFQLTPTGRGKLRHAYDDLAGAALLALRTVGGQTAVEDFARDRITRIVAEVPAADSGSVARTVEGIADALTGAGFSANTRKVGNGIQICQHHCPVAHVAEDFPELCEAETAVFSELLGTHVQRLATIANGDCACTTHVPLSGPGAPGTPGVRGSTADPPDHSAPTTTCSAERPTAQPAAAVHHPSPRKATS</sequence>
<evidence type="ECO:0000313" key="2">
    <source>
        <dbReference type="EMBL" id="QHN35413.1"/>
    </source>
</evidence>
<dbReference type="InterPro" id="IPR050313">
    <property type="entry name" value="Carb_Metab_HTH_regulators"/>
</dbReference>
<organism evidence="2 3">
    <name type="scientific">Gordonia pseudamarae</name>
    <dbReference type="NCBI Taxonomy" id="2831662"/>
    <lineage>
        <taxon>Bacteria</taxon>
        <taxon>Bacillati</taxon>
        <taxon>Actinomycetota</taxon>
        <taxon>Actinomycetes</taxon>
        <taxon>Mycobacteriales</taxon>
        <taxon>Gordoniaceae</taxon>
        <taxon>Gordonia</taxon>
    </lineage>
</organism>
<dbReference type="Gene3D" id="1.10.10.10">
    <property type="entry name" value="Winged helix-like DNA-binding domain superfamily/Winged helix DNA-binding domain"/>
    <property type="match status" value="1"/>
</dbReference>
<reference evidence="2" key="1">
    <citation type="journal article" date="2021" name="Nat. Microbiol.">
        <title>Cocultivation of an ultrasmall environmental parasitic bacterium with lytic ability against bacteria associated with wastewater foams.</title>
        <authorList>
            <person name="Batinovic S."/>
            <person name="Rose J.J.A."/>
            <person name="Ratcliffe J."/>
            <person name="Seviour R.J."/>
            <person name="Petrovski S."/>
        </authorList>
    </citation>
    <scope>NUCLEOTIDE SEQUENCE</scope>
    <source>
        <strain evidence="2">CON9</strain>
    </source>
</reference>
<protein>
    <submittedName>
        <fullName evidence="2">Helix-turn-helix domain-containing protein</fullName>
    </submittedName>
</protein>
<accession>A0ABX6IJK8</accession>
<gene>
    <name evidence="2" type="ORF">GII31_11450</name>
</gene>
<dbReference type="InterPro" id="IPR011991">
    <property type="entry name" value="ArsR-like_HTH"/>
</dbReference>
<feature type="region of interest" description="Disordered" evidence="1">
    <location>
        <begin position="24"/>
        <end position="44"/>
    </location>
</feature>
<evidence type="ECO:0000256" key="1">
    <source>
        <dbReference type="SAM" id="MobiDB-lite"/>
    </source>
</evidence>
<proteinExistence type="predicted"/>